<keyword evidence="7 8" id="KW-0472">Membrane</keyword>
<keyword evidence="5 8" id="KW-0812">Transmembrane</keyword>
<feature type="transmembrane region" description="Helical" evidence="8">
    <location>
        <begin position="344"/>
        <end position="363"/>
    </location>
</feature>
<evidence type="ECO:0000256" key="7">
    <source>
        <dbReference type="ARBA" id="ARBA00023136"/>
    </source>
</evidence>
<evidence type="ECO:0000256" key="3">
    <source>
        <dbReference type="ARBA" id="ARBA00022676"/>
    </source>
</evidence>
<name>A0A644VW62_9ZZZZ</name>
<comment type="caution">
    <text evidence="10">The sequence shown here is derived from an EMBL/GenBank/DDBJ whole genome shotgun (WGS) entry which is preliminary data.</text>
</comment>
<gene>
    <name evidence="10" type="primary">arnT_10</name>
    <name evidence="10" type="ORF">SDC9_41856</name>
</gene>
<keyword evidence="2" id="KW-1003">Cell membrane</keyword>
<reference evidence="10" key="1">
    <citation type="submission" date="2019-08" db="EMBL/GenBank/DDBJ databases">
        <authorList>
            <person name="Kucharzyk K."/>
            <person name="Murdoch R.W."/>
            <person name="Higgins S."/>
            <person name="Loffler F."/>
        </authorList>
    </citation>
    <scope>NUCLEOTIDE SEQUENCE</scope>
</reference>
<keyword evidence="3 10" id="KW-0328">Glycosyltransferase</keyword>
<evidence type="ECO:0000259" key="9">
    <source>
        <dbReference type="Pfam" id="PF13231"/>
    </source>
</evidence>
<feature type="transmembrane region" description="Helical" evidence="8">
    <location>
        <begin position="207"/>
        <end position="228"/>
    </location>
</feature>
<feature type="transmembrane region" description="Helical" evidence="8">
    <location>
        <begin position="139"/>
        <end position="155"/>
    </location>
</feature>
<evidence type="ECO:0000256" key="5">
    <source>
        <dbReference type="ARBA" id="ARBA00022692"/>
    </source>
</evidence>
<dbReference type="InterPro" id="IPR050297">
    <property type="entry name" value="LipidA_mod_glycosyltrf_83"/>
</dbReference>
<evidence type="ECO:0000256" key="1">
    <source>
        <dbReference type="ARBA" id="ARBA00004651"/>
    </source>
</evidence>
<dbReference type="Pfam" id="PF13231">
    <property type="entry name" value="PMT_2"/>
    <property type="match status" value="1"/>
</dbReference>
<feature type="transmembrane region" description="Helical" evidence="8">
    <location>
        <begin position="408"/>
        <end position="428"/>
    </location>
</feature>
<accession>A0A644VW62</accession>
<feature type="transmembrane region" description="Helical" evidence="8">
    <location>
        <begin position="257"/>
        <end position="283"/>
    </location>
</feature>
<dbReference type="GO" id="GO:0010041">
    <property type="term" value="P:response to iron(III) ion"/>
    <property type="evidence" value="ECO:0007669"/>
    <property type="project" value="TreeGrafter"/>
</dbReference>
<evidence type="ECO:0000256" key="4">
    <source>
        <dbReference type="ARBA" id="ARBA00022679"/>
    </source>
</evidence>
<evidence type="ECO:0000256" key="6">
    <source>
        <dbReference type="ARBA" id="ARBA00022989"/>
    </source>
</evidence>
<evidence type="ECO:0000313" key="10">
    <source>
        <dbReference type="EMBL" id="MPL95684.1"/>
    </source>
</evidence>
<feature type="transmembrane region" description="Helical" evidence="8">
    <location>
        <begin position="167"/>
        <end position="195"/>
    </location>
</feature>
<dbReference type="GO" id="GO:0103015">
    <property type="term" value="F:4-amino-4-deoxy-L-arabinose transferase activity"/>
    <property type="evidence" value="ECO:0007669"/>
    <property type="project" value="UniProtKB-EC"/>
</dbReference>
<feature type="domain" description="Glycosyltransferase RgtA/B/C/D-like" evidence="9">
    <location>
        <begin position="62"/>
        <end position="220"/>
    </location>
</feature>
<dbReference type="EMBL" id="VSSQ01000477">
    <property type="protein sequence ID" value="MPL95684.1"/>
    <property type="molecule type" value="Genomic_DNA"/>
</dbReference>
<feature type="transmembrane region" description="Helical" evidence="8">
    <location>
        <begin position="375"/>
        <end position="396"/>
    </location>
</feature>
<dbReference type="GO" id="GO:0005886">
    <property type="term" value="C:plasma membrane"/>
    <property type="evidence" value="ECO:0007669"/>
    <property type="project" value="UniProtKB-SubCell"/>
</dbReference>
<dbReference type="EC" id="2.4.2.43" evidence="10"/>
<proteinExistence type="predicted"/>
<feature type="transmembrane region" description="Helical" evidence="8">
    <location>
        <begin position="113"/>
        <end position="134"/>
    </location>
</feature>
<evidence type="ECO:0000256" key="8">
    <source>
        <dbReference type="SAM" id="Phobius"/>
    </source>
</evidence>
<evidence type="ECO:0000256" key="2">
    <source>
        <dbReference type="ARBA" id="ARBA00022475"/>
    </source>
</evidence>
<feature type="transmembrane region" description="Helical" evidence="8">
    <location>
        <begin position="316"/>
        <end position="332"/>
    </location>
</feature>
<dbReference type="PANTHER" id="PTHR33908">
    <property type="entry name" value="MANNOSYLTRANSFERASE YKCB-RELATED"/>
    <property type="match status" value="1"/>
</dbReference>
<comment type="subcellular location">
    <subcellularLocation>
        <location evidence="1">Cell membrane</location>
        <topology evidence="1">Multi-pass membrane protein</topology>
    </subcellularLocation>
</comment>
<feature type="transmembrane region" description="Helical" evidence="8">
    <location>
        <begin position="295"/>
        <end position="310"/>
    </location>
</feature>
<keyword evidence="6 8" id="KW-1133">Transmembrane helix</keyword>
<keyword evidence="4 10" id="KW-0808">Transferase</keyword>
<sequence length="528" mass="60028">MEQAGRWIYKYRYLLYILALIPMFLTRDFTRNNELRYLSIADEAIRNGNIFTFTNHGVHYADKPPLYLWIVMAGKLLFGTHSMLFLALFSYIPALAVIWIMSRWSTGLASPKVRLAGELMLLTSVFFLGSAVVLRMDMLMCMFITLSLFTFYRIYSGNEKRRDKWMFPVYVFLAIFSKGPVGIMVPLMTTIVFLLIKREWRLIGKYWGLRTLGVIIALCAVWFGSAWAEGGNDYINNLLFNQTINRAVDSFHHKEPFWYYMVAIWYSLAPWVFLIVGIITAGLSKRVIKTDTERIFLIASLGTFIMMSLVSSKIQIYLLPSFPFFAGITVLWMERFSKSAVSRVAIFIPSVILLFALPGAIAAGYTELFPVFESVWIMAAATVLTLTGFFALRYLTGKLWRKDGSLQNSIITIGAGMLFAVFTVSFYIPHYNPSIGMAGITSVAKEMADARAIEEYFVFDIPRAENADVYLGSAPAQITIEEIREVIAGETRALLIVKKSSLEEIPELARLLEGREKRASGYFYCITL</sequence>
<protein>
    <submittedName>
        <fullName evidence="10">Undecaprenyl phosphate-alpha-4-amino-4-deoxy-L-arabinose arabinosyl transferase</fullName>
        <ecNumber evidence="10">2.4.2.43</ecNumber>
    </submittedName>
</protein>
<feature type="transmembrane region" description="Helical" evidence="8">
    <location>
        <begin position="76"/>
        <end position="101"/>
    </location>
</feature>
<dbReference type="PANTHER" id="PTHR33908:SF3">
    <property type="entry name" value="UNDECAPRENYL PHOSPHATE-ALPHA-4-AMINO-4-DEOXY-L-ARABINOSE ARABINOSYL TRANSFERASE"/>
    <property type="match status" value="1"/>
</dbReference>
<dbReference type="InterPro" id="IPR038731">
    <property type="entry name" value="RgtA/B/C-like"/>
</dbReference>
<dbReference type="GO" id="GO:0008610">
    <property type="term" value="P:lipid biosynthetic process"/>
    <property type="evidence" value="ECO:0007669"/>
    <property type="project" value="UniProtKB-ARBA"/>
</dbReference>
<dbReference type="AlphaFoldDB" id="A0A644VW62"/>
<organism evidence="10">
    <name type="scientific">bioreactor metagenome</name>
    <dbReference type="NCBI Taxonomy" id="1076179"/>
    <lineage>
        <taxon>unclassified sequences</taxon>
        <taxon>metagenomes</taxon>
        <taxon>ecological metagenomes</taxon>
    </lineage>
</organism>